<protein>
    <submittedName>
        <fullName evidence="1">Uncharacterized protein</fullName>
    </submittedName>
</protein>
<sequence length="73" mass="8076">MSRQLGNGGSRKTIEAAPPRLLRLERRPTMEKKLPTIKEDECSSGDQLQNFLGNRTATFSSSSTNTLYNSACN</sequence>
<evidence type="ECO:0000313" key="2">
    <source>
        <dbReference type="Proteomes" id="UP001056120"/>
    </source>
</evidence>
<dbReference type="EMBL" id="CM042029">
    <property type="protein sequence ID" value="KAI3793526.1"/>
    <property type="molecule type" value="Genomic_DNA"/>
</dbReference>
<reference evidence="1 2" key="2">
    <citation type="journal article" date="2022" name="Mol. Ecol. Resour.">
        <title>The genomes of chicory, endive, great burdock and yacon provide insights into Asteraceae paleo-polyploidization history and plant inulin production.</title>
        <authorList>
            <person name="Fan W."/>
            <person name="Wang S."/>
            <person name="Wang H."/>
            <person name="Wang A."/>
            <person name="Jiang F."/>
            <person name="Liu H."/>
            <person name="Zhao H."/>
            <person name="Xu D."/>
            <person name="Zhang Y."/>
        </authorList>
    </citation>
    <scope>NUCLEOTIDE SEQUENCE [LARGE SCALE GENOMIC DNA]</scope>
    <source>
        <strain evidence="2">cv. Yunnan</strain>
        <tissue evidence="1">Leaves</tissue>
    </source>
</reference>
<dbReference type="Proteomes" id="UP001056120">
    <property type="component" value="Linkage Group LG12"/>
</dbReference>
<accession>A0ACB9HE37</accession>
<organism evidence="1 2">
    <name type="scientific">Smallanthus sonchifolius</name>
    <dbReference type="NCBI Taxonomy" id="185202"/>
    <lineage>
        <taxon>Eukaryota</taxon>
        <taxon>Viridiplantae</taxon>
        <taxon>Streptophyta</taxon>
        <taxon>Embryophyta</taxon>
        <taxon>Tracheophyta</taxon>
        <taxon>Spermatophyta</taxon>
        <taxon>Magnoliopsida</taxon>
        <taxon>eudicotyledons</taxon>
        <taxon>Gunneridae</taxon>
        <taxon>Pentapetalae</taxon>
        <taxon>asterids</taxon>
        <taxon>campanulids</taxon>
        <taxon>Asterales</taxon>
        <taxon>Asteraceae</taxon>
        <taxon>Asteroideae</taxon>
        <taxon>Heliantheae alliance</taxon>
        <taxon>Millerieae</taxon>
        <taxon>Smallanthus</taxon>
    </lineage>
</organism>
<proteinExistence type="predicted"/>
<reference evidence="2" key="1">
    <citation type="journal article" date="2022" name="Mol. Ecol. Resour.">
        <title>The genomes of chicory, endive, great burdock and yacon provide insights into Asteraceae palaeo-polyploidization history and plant inulin production.</title>
        <authorList>
            <person name="Fan W."/>
            <person name="Wang S."/>
            <person name="Wang H."/>
            <person name="Wang A."/>
            <person name="Jiang F."/>
            <person name="Liu H."/>
            <person name="Zhao H."/>
            <person name="Xu D."/>
            <person name="Zhang Y."/>
        </authorList>
    </citation>
    <scope>NUCLEOTIDE SEQUENCE [LARGE SCALE GENOMIC DNA]</scope>
    <source>
        <strain evidence="2">cv. Yunnan</strain>
    </source>
</reference>
<comment type="caution">
    <text evidence="1">The sequence shown here is derived from an EMBL/GenBank/DDBJ whole genome shotgun (WGS) entry which is preliminary data.</text>
</comment>
<evidence type="ECO:0000313" key="1">
    <source>
        <dbReference type="EMBL" id="KAI3793526.1"/>
    </source>
</evidence>
<name>A0ACB9HE37_9ASTR</name>
<keyword evidence="2" id="KW-1185">Reference proteome</keyword>
<gene>
    <name evidence="1" type="ORF">L1987_36145</name>
</gene>